<sequence>MTSIQSSVIENKHIIRPPKFDSFTVKRYFKTRFPSLFVPKEELDQYTRQEIWNPFKPLLELNRRQWTFFIVGFLGWTWDAFDFFAVSLNVANLAETFDRSVKQITWGITLVLMLRSVGALIFGVLSDRYGRKYTYIINLALLIVLQIGCGFVQTFKQFLAVRSLFGIAMGGLFGLAAATALDDCPKSARGVVSGLFQQGYAFGYLLVVCFQRAITDNSPHGWRALFWFSAGPPVIFIVWRLLLPETDAYILQTEKLALEKRRMVEQGIPQKKFYQFSDHALKAIRTYWLMFIYCVVLMSGFNFMSHGSQDLYPTLLTVQLKFGSDRSTVTNSVANLGAMFGGFVAGHFSTFVGRRLLIIIGCILGGALIYPWAFVTNSGINAGAFFLQMCVQGCWGIIPIHLSEMAPPQYRALITGLSYQLGNLCSSASSTIEATIGERFPLDDGEHYDYSKTMAIFMGCVFAFVLTVTFLGPENRGANFDIDRDEEFDVAHKDDDLESYESKPQHQQHETV</sequence>
<keyword evidence="2" id="KW-1185">Reference proteome</keyword>
<dbReference type="EMBL" id="CALSDN010000006">
    <property type="protein sequence ID" value="CAH6721589.1"/>
    <property type="molecule type" value="Genomic_DNA"/>
</dbReference>
<organism evidence="1 2">
    <name type="scientific">[Candida] jaroonii</name>
    <dbReference type="NCBI Taxonomy" id="467808"/>
    <lineage>
        <taxon>Eukaryota</taxon>
        <taxon>Fungi</taxon>
        <taxon>Dikarya</taxon>
        <taxon>Ascomycota</taxon>
        <taxon>Saccharomycotina</taxon>
        <taxon>Pichiomycetes</taxon>
        <taxon>Debaryomycetaceae</taxon>
        <taxon>Yamadazyma</taxon>
    </lineage>
</organism>
<accession>A0ACA9Y9V6</accession>
<comment type="caution">
    <text evidence="1">The sequence shown here is derived from an EMBL/GenBank/DDBJ whole genome shotgun (WGS) entry which is preliminary data.</text>
</comment>
<dbReference type="Proteomes" id="UP001152531">
    <property type="component" value="Unassembled WGS sequence"/>
</dbReference>
<reference evidence="1" key="1">
    <citation type="submission" date="2022-06" db="EMBL/GenBank/DDBJ databases">
        <authorList>
            <person name="Legras J.-L."/>
            <person name="Devillers H."/>
            <person name="Grondin C."/>
        </authorList>
    </citation>
    <scope>NUCLEOTIDE SEQUENCE</scope>
    <source>
        <strain evidence="1">CLIB 1444</strain>
    </source>
</reference>
<gene>
    <name evidence="1" type="ORF">CLIB1444_06S05644</name>
</gene>
<name>A0ACA9Y9V6_9ASCO</name>
<evidence type="ECO:0000313" key="2">
    <source>
        <dbReference type="Proteomes" id="UP001152531"/>
    </source>
</evidence>
<proteinExistence type="predicted"/>
<evidence type="ECO:0000313" key="1">
    <source>
        <dbReference type="EMBL" id="CAH6721589.1"/>
    </source>
</evidence>
<protein>
    <submittedName>
        <fullName evidence="1">Carboxylic acid transporter protein homolog</fullName>
    </submittedName>
</protein>